<sequence length="68" mass="7512">MSVAAVTSLSGSASGKLVRERRDMAQYVLESQQRVSQLPPDCQRRIACRVGQHLGSLNSLRMLAPMLR</sequence>
<keyword evidence="2" id="KW-1185">Reference proteome</keyword>
<comment type="caution">
    <text evidence="1">The sequence shown here is derived from an EMBL/GenBank/DDBJ whole genome shotgun (WGS) entry which is preliminary data.</text>
</comment>
<dbReference type="EMBL" id="JABSTV010001249">
    <property type="protein sequence ID" value="KAH7961851.1"/>
    <property type="molecule type" value="Genomic_DNA"/>
</dbReference>
<organism evidence="1 2">
    <name type="scientific">Rhipicephalus sanguineus</name>
    <name type="common">Brown dog tick</name>
    <name type="synonym">Ixodes sanguineus</name>
    <dbReference type="NCBI Taxonomy" id="34632"/>
    <lineage>
        <taxon>Eukaryota</taxon>
        <taxon>Metazoa</taxon>
        <taxon>Ecdysozoa</taxon>
        <taxon>Arthropoda</taxon>
        <taxon>Chelicerata</taxon>
        <taxon>Arachnida</taxon>
        <taxon>Acari</taxon>
        <taxon>Parasitiformes</taxon>
        <taxon>Ixodida</taxon>
        <taxon>Ixodoidea</taxon>
        <taxon>Ixodidae</taxon>
        <taxon>Rhipicephalinae</taxon>
        <taxon>Rhipicephalus</taxon>
        <taxon>Rhipicephalus</taxon>
    </lineage>
</organism>
<dbReference type="Proteomes" id="UP000821837">
    <property type="component" value="Chromosome 3"/>
</dbReference>
<name>A0A9D4PZY7_RHISA</name>
<dbReference type="VEuPathDB" id="VectorBase:RSAN_049478"/>
<dbReference type="AlphaFoldDB" id="A0A9D4PZY7"/>
<reference evidence="1" key="1">
    <citation type="journal article" date="2020" name="Cell">
        <title>Large-Scale Comparative Analyses of Tick Genomes Elucidate Their Genetic Diversity and Vector Capacities.</title>
        <authorList>
            <consortium name="Tick Genome and Microbiome Consortium (TIGMIC)"/>
            <person name="Jia N."/>
            <person name="Wang J."/>
            <person name="Shi W."/>
            <person name="Du L."/>
            <person name="Sun Y."/>
            <person name="Zhan W."/>
            <person name="Jiang J.F."/>
            <person name="Wang Q."/>
            <person name="Zhang B."/>
            <person name="Ji P."/>
            <person name="Bell-Sakyi L."/>
            <person name="Cui X.M."/>
            <person name="Yuan T.T."/>
            <person name="Jiang B.G."/>
            <person name="Yang W.F."/>
            <person name="Lam T.T."/>
            <person name="Chang Q.C."/>
            <person name="Ding S.J."/>
            <person name="Wang X.J."/>
            <person name="Zhu J.G."/>
            <person name="Ruan X.D."/>
            <person name="Zhao L."/>
            <person name="Wei J.T."/>
            <person name="Ye R.Z."/>
            <person name="Que T.C."/>
            <person name="Du C.H."/>
            <person name="Zhou Y.H."/>
            <person name="Cheng J.X."/>
            <person name="Dai P.F."/>
            <person name="Guo W.B."/>
            <person name="Han X.H."/>
            <person name="Huang E.J."/>
            <person name="Li L.F."/>
            <person name="Wei W."/>
            <person name="Gao Y.C."/>
            <person name="Liu J.Z."/>
            <person name="Shao H.Z."/>
            <person name="Wang X."/>
            <person name="Wang C.C."/>
            <person name="Yang T.C."/>
            <person name="Huo Q.B."/>
            <person name="Li W."/>
            <person name="Chen H.Y."/>
            <person name="Chen S.E."/>
            <person name="Zhou L.G."/>
            <person name="Ni X.B."/>
            <person name="Tian J.H."/>
            <person name="Sheng Y."/>
            <person name="Liu T."/>
            <person name="Pan Y.S."/>
            <person name="Xia L.Y."/>
            <person name="Li J."/>
            <person name="Zhao F."/>
            <person name="Cao W.C."/>
        </authorList>
    </citation>
    <scope>NUCLEOTIDE SEQUENCE</scope>
    <source>
        <strain evidence="1">Rsan-2018</strain>
    </source>
</reference>
<evidence type="ECO:0000313" key="2">
    <source>
        <dbReference type="Proteomes" id="UP000821837"/>
    </source>
</evidence>
<reference evidence="1" key="2">
    <citation type="submission" date="2021-09" db="EMBL/GenBank/DDBJ databases">
        <authorList>
            <person name="Jia N."/>
            <person name="Wang J."/>
            <person name="Shi W."/>
            <person name="Du L."/>
            <person name="Sun Y."/>
            <person name="Zhan W."/>
            <person name="Jiang J."/>
            <person name="Wang Q."/>
            <person name="Zhang B."/>
            <person name="Ji P."/>
            <person name="Sakyi L.B."/>
            <person name="Cui X."/>
            <person name="Yuan T."/>
            <person name="Jiang B."/>
            <person name="Yang W."/>
            <person name="Lam T.T.-Y."/>
            <person name="Chang Q."/>
            <person name="Ding S."/>
            <person name="Wang X."/>
            <person name="Zhu J."/>
            <person name="Ruan X."/>
            <person name="Zhao L."/>
            <person name="Wei J."/>
            <person name="Que T."/>
            <person name="Du C."/>
            <person name="Cheng J."/>
            <person name="Dai P."/>
            <person name="Han X."/>
            <person name="Huang E."/>
            <person name="Gao Y."/>
            <person name="Liu J."/>
            <person name="Shao H."/>
            <person name="Ye R."/>
            <person name="Li L."/>
            <person name="Wei W."/>
            <person name="Wang X."/>
            <person name="Wang C."/>
            <person name="Huo Q."/>
            <person name="Li W."/>
            <person name="Guo W."/>
            <person name="Chen H."/>
            <person name="Chen S."/>
            <person name="Zhou L."/>
            <person name="Zhou L."/>
            <person name="Ni X."/>
            <person name="Tian J."/>
            <person name="Zhou Y."/>
            <person name="Sheng Y."/>
            <person name="Liu T."/>
            <person name="Pan Y."/>
            <person name="Xia L."/>
            <person name="Li J."/>
            <person name="Zhao F."/>
            <person name="Cao W."/>
        </authorList>
    </citation>
    <scope>NUCLEOTIDE SEQUENCE</scope>
    <source>
        <strain evidence="1">Rsan-2018</strain>
        <tissue evidence="1">Larvae</tissue>
    </source>
</reference>
<accession>A0A9D4PZY7</accession>
<gene>
    <name evidence="1" type="ORF">HPB52_012752</name>
</gene>
<protein>
    <submittedName>
        <fullName evidence="1">Uncharacterized protein</fullName>
    </submittedName>
</protein>
<evidence type="ECO:0000313" key="1">
    <source>
        <dbReference type="EMBL" id="KAH7961851.1"/>
    </source>
</evidence>
<proteinExistence type="predicted"/>